<keyword evidence="1" id="KW-0597">Phosphoprotein</keyword>
<dbReference type="Pfam" id="PF00072">
    <property type="entry name" value="Response_reg"/>
    <property type="match status" value="1"/>
</dbReference>
<dbReference type="InterPro" id="IPR046947">
    <property type="entry name" value="LytR-like"/>
</dbReference>
<organism evidence="4 5">
    <name type="scientific">Phaeocystidibacter marisrubri</name>
    <dbReference type="NCBI Taxonomy" id="1577780"/>
    <lineage>
        <taxon>Bacteria</taxon>
        <taxon>Pseudomonadati</taxon>
        <taxon>Bacteroidota</taxon>
        <taxon>Flavobacteriia</taxon>
        <taxon>Flavobacteriales</taxon>
        <taxon>Phaeocystidibacteraceae</taxon>
        <taxon>Phaeocystidibacter</taxon>
    </lineage>
</organism>
<protein>
    <submittedName>
        <fullName evidence="4">Response regulator transcription factor</fullName>
    </submittedName>
</protein>
<dbReference type="GO" id="GO:0000156">
    <property type="term" value="F:phosphorelay response regulator activity"/>
    <property type="evidence" value="ECO:0007669"/>
    <property type="project" value="InterPro"/>
</dbReference>
<feature type="domain" description="HTH LytTR-type" evidence="3">
    <location>
        <begin position="143"/>
        <end position="250"/>
    </location>
</feature>
<dbReference type="PROSITE" id="PS50110">
    <property type="entry name" value="RESPONSE_REGULATORY"/>
    <property type="match status" value="1"/>
</dbReference>
<dbReference type="PANTHER" id="PTHR37299">
    <property type="entry name" value="TRANSCRIPTIONAL REGULATOR-RELATED"/>
    <property type="match status" value="1"/>
</dbReference>
<dbReference type="SMART" id="SM00448">
    <property type="entry name" value="REC"/>
    <property type="match status" value="1"/>
</dbReference>
<dbReference type="InterPro" id="IPR007492">
    <property type="entry name" value="LytTR_DNA-bd_dom"/>
</dbReference>
<feature type="modified residue" description="4-aspartylphosphate" evidence="1">
    <location>
        <position position="56"/>
    </location>
</feature>
<proteinExistence type="predicted"/>
<keyword evidence="5" id="KW-1185">Reference proteome</keyword>
<dbReference type="OrthoDB" id="2168082at2"/>
<dbReference type="InterPro" id="IPR001789">
    <property type="entry name" value="Sig_transdc_resp-reg_receiver"/>
</dbReference>
<gene>
    <name evidence="4" type="ORF">F8C82_08330</name>
</gene>
<dbReference type="Pfam" id="PF04397">
    <property type="entry name" value="LytTR"/>
    <property type="match status" value="1"/>
</dbReference>
<dbReference type="GO" id="GO:0003677">
    <property type="term" value="F:DNA binding"/>
    <property type="evidence" value="ECO:0007669"/>
    <property type="project" value="InterPro"/>
</dbReference>
<evidence type="ECO:0000313" key="4">
    <source>
        <dbReference type="EMBL" id="KAB2815698.1"/>
    </source>
</evidence>
<evidence type="ECO:0000313" key="5">
    <source>
        <dbReference type="Proteomes" id="UP000484164"/>
    </source>
</evidence>
<comment type="caution">
    <text evidence="4">The sequence shown here is derived from an EMBL/GenBank/DDBJ whole genome shotgun (WGS) entry which is preliminary data.</text>
</comment>
<evidence type="ECO:0000259" key="2">
    <source>
        <dbReference type="PROSITE" id="PS50110"/>
    </source>
</evidence>
<dbReference type="PROSITE" id="PS50930">
    <property type="entry name" value="HTH_LYTTR"/>
    <property type="match status" value="1"/>
</dbReference>
<dbReference type="PANTHER" id="PTHR37299:SF1">
    <property type="entry name" value="STAGE 0 SPORULATION PROTEIN A HOMOLOG"/>
    <property type="match status" value="1"/>
</dbReference>
<dbReference type="Gene3D" id="3.40.50.2300">
    <property type="match status" value="1"/>
</dbReference>
<dbReference type="SUPFAM" id="SSF52172">
    <property type="entry name" value="CheY-like"/>
    <property type="match status" value="1"/>
</dbReference>
<dbReference type="InterPro" id="IPR011006">
    <property type="entry name" value="CheY-like_superfamily"/>
</dbReference>
<dbReference type="RefSeq" id="WP_151693128.1">
    <property type="nucleotide sequence ID" value="NZ_BMGX01000001.1"/>
</dbReference>
<dbReference type="Proteomes" id="UP000484164">
    <property type="component" value="Unassembled WGS sequence"/>
</dbReference>
<dbReference type="SMART" id="SM00850">
    <property type="entry name" value="LytTR"/>
    <property type="match status" value="1"/>
</dbReference>
<feature type="domain" description="Response regulatory" evidence="2">
    <location>
        <begin position="3"/>
        <end position="116"/>
    </location>
</feature>
<dbReference type="EMBL" id="WBVQ01000002">
    <property type="protein sequence ID" value="KAB2815698.1"/>
    <property type="molecule type" value="Genomic_DNA"/>
</dbReference>
<evidence type="ECO:0000256" key="1">
    <source>
        <dbReference type="PROSITE-ProRule" id="PRU00169"/>
    </source>
</evidence>
<dbReference type="Gene3D" id="2.40.50.1020">
    <property type="entry name" value="LytTr DNA-binding domain"/>
    <property type="match status" value="1"/>
</dbReference>
<sequence length="250" mass="28739">MIRALIIEDEPHAQRELQRLLEDLSQSVSVVAIADSVEEAIVVIEAHREVDIIFMDIQLSDGLSFDIFERIEVTSPVVFTTAFDEYAIRAFKVNSVDYLLKPIMPEALQAAVDKFVQHSNPKVDFEKLIAAFTPAKSSYRERWAVRVGEKLKRFTQEDIAYFYADDDALYLVPNTGPAVIIEGTLQQMCETLDPKHFFQISRKLIISYPCIQKVEKYGSSQYALEVHPSFPERVLVSRSRMKDFNQWLNQ</sequence>
<accession>A0A6L3ZDP3</accession>
<evidence type="ECO:0000259" key="3">
    <source>
        <dbReference type="PROSITE" id="PS50930"/>
    </source>
</evidence>
<name>A0A6L3ZDP3_9FLAO</name>
<dbReference type="AlphaFoldDB" id="A0A6L3ZDP3"/>
<reference evidence="4 5" key="1">
    <citation type="submission" date="2019-10" db="EMBL/GenBank/DDBJ databases">
        <title>Genome sequence of Phaeocystidibacter marisrubri JCM30614 (type strain).</title>
        <authorList>
            <person name="Bowman J.P."/>
        </authorList>
    </citation>
    <scope>NUCLEOTIDE SEQUENCE [LARGE SCALE GENOMIC DNA]</scope>
    <source>
        <strain evidence="4 5">JCM 30614</strain>
    </source>
</reference>